<name>A0ABQ0AZA6_9FIRM</name>
<dbReference type="RefSeq" id="WP_390470129.1">
    <property type="nucleotide sequence ID" value="NZ_BAABXL010000001.1"/>
</dbReference>
<reference evidence="1 2" key="1">
    <citation type="submission" date="2024-04" db="EMBL/GenBank/DDBJ databases">
        <title>Defined microbial consortia suppress multidrug-resistant proinflammatory Enterobacteriaceae via ecological control.</title>
        <authorList>
            <person name="Furuichi M."/>
            <person name="Kawaguchi T."/>
            <person name="Pust M."/>
            <person name="Yasuma K."/>
            <person name="Plichta D."/>
            <person name="Hasegawa N."/>
            <person name="Ohya T."/>
            <person name="Bhattarai S."/>
            <person name="Sasajima S."/>
            <person name="Aoto Y."/>
            <person name="Tuganbaev T."/>
            <person name="Yaginuma M."/>
            <person name="Ueda M."/>
            <person name="Okahashi N."/>
            <person name="Amafuji K."/>
            <person name="Kiridooshi Y."/>
            <person name="Sugita K."/>
            <person name="Strazar M."/>
            <person name="Skelly A."/>
            <person name="Suda W."/>
            <person name="Hattori M."/>
            <person name="Nakamoto N."/>
            <person name="Caballero S."/>
            <person name="Norman J."/>
            <person name="Olle B."/>
            <person name="Tanoue T."/>
            <person name="Arita M."/>
            <person name="Bucci V."/>
            <person name="Atarashi K."/>
            <person name="Xavier R."/>
            <person name="Honda K."/>
        </authorList>
    </citation>
    <scope>NUCLEOTIDE SEQUENCE [LARGE SCALE GENOMIC DNA]</scope>
    <source>
        <strain evidence="2">f13</strain>
    </source>
</reference>
<evidence type="ECO:0000313" key="2">
    <source>
        <dbReference type="Proteomes" id="UP001600894"/>
    </source>
</evidence>
<comment type="caution">
    <text evidence="1">The sequence shown here is derived from an EMBL/GenBank/DDBJ whole genome shotgun (WGS) entry which is preliminary data.</text>
</comment>
<accession>A0ABQ0AZA6</accession>
<dbReference type="Proteomes" id="UP001600894">
    <property type="component" value="Unassembled WGS sequence"/>
</dbReference>
<organism evidence="1 2">
    <name type="scientific">Enterocloster alcoholdehydrogenati</name>
    <dbReference type="NCBI Taxonomy" id="2547410"/>
    <lineage>
        <taxon>Bacteria</taxon>
        <taxon>Bacillati</taxon>
        <taxon>Bacillota</taxon>
        <taxon>Clostridia</taxon>
        <taxon>Lachnospirales</taxon>
        <taxon>Lachnospiraceae</taxon>
        <taxon>Enterocloster</taxon>
    </lineage>
</organism>
<proteinExistence type="predicted"/>
<keyword evidence="2" id="KW-1185">Reference proteome</keyword>
<sequence>MNQSMQQLISIFSDIIKENNYATFCYSSLDNQWFFLAGKFGTGYDCVETVESIESAYEKILSECYYYWLNKNNLIFPDLTEEQIIRTLTPEIREVLDRFMEPYIREASKILHNQ</sequence>
<evidence type="ECO:0000313" key="1">
    <source>
        <dbReference type="EMBL" id="GAA6269368.1"/>
    </source>
</evidence>
<dbReference type="EMBL" id="BAABXL010000001">
    <property type="protein sequence ID" value="GAA6269368.1"/>
    <property type="molecule type" value="Genomic_DNA"/>
</dbReference>
<protein>
    <submittedName>
        <fullName evidence="1">Uncharacterized protein</fullName>
    </submittedName>
</protein>
<gene>
    <name evidence="1" type="ORF">F130042H8_24280</name>
</gene>